<evidence type="ECO:0000256" key="1">
    <source>
        <dbReference type="ARBA" id="ARBA00002362"/>
    </source>
</evidence>
<dbReference type="GO" id="GO:0006511">
    <property type="term" value="P:ubiquitin-dependent protein catabolic process"/>
    <property type="evidence" value="ECO:0007669"/>
    <property type="project" value="TreeGrafter"/>
</dbReference>
<dbReference type="SMART" id="SM00088">
    <property type="entry name" value="PINT"/>
    <property type="match status" value="1"/>
</dbReference>
<feature type="domain" description="PCI" evidence="8">
    <location>
        <begin position="178"/>
        <end position="346"/>
    </location>
</feature>
<dbReference type="InterPro" id="IPR054179">
    <property type="entry name" value="PSD13_N"/>
</dbReference>
<evidence type="ECO:0000256" key="6">
    <source>
        <dbReference type="ARBA" id="ARBA00031303"/>
    </source>
</evidence>
<evidence type="ECO:0000313" key="10">
    <source>
        <dbReference type="Proteomes" id="UP000186922"/>
    </source>
</evidence>
<evidence type="ECO:0000256" key="4">
    <source>
        <dbReference type="ARBA" id="ARBA00022942"/>
    </source>
</evidence>
<protein>
    <recommendedName>
        <fullName evidence="3">26S proteasome non-ATPase regulatory subunit 13</fullName>
    </recommendedName>
    <alternativeName>
        <fullName evidence="5">26S proteasome regulatory subunit RPN9</fullName>
    </alternativeName>
    <alternativeName>
        <fullName evidence="7">26S proteasome regulatory subunit S11</fullName>
    </alternativeName>
    <alternativeName>
        <fullName evidence="6">26S proteasome regulatory subunit p40.5</fullName>
    </alternativeName>
</protein>
<evidence type="ECO:0000313" key="9">
    <source>
        <dbReference type="EMBL" id="GAU98544.1"/>
    </source>
</evidence>
<evidence type="ECO:0000259" key="8">
    <source>
        <dbReference type="PROSITE" id="PS50250"/>
    </source>
</evidence>
<proteinExistence type="predicted"/>
<dbReference type="Pfam" id="PF01399">
    <property type="entry name" value="PCI"/>
    <property type="match status" value="1"/>
</dbReference>
<dbReference type="InterPro" id="IPR000717">
    <property type="entry name" value="PCI_dom"/>
</dbReference>
<comment type="function">
    <text evidence="1">Component of the 26S proteasome, a multiprotein complex involved in the ATP-dependent degradation of ubiquitinated proteins. This complex plays a key role in the maintenance of protein homeostasis by removing misfolded or damaged proteins, which could impair cellular functions, and by removing proteins whose functions are no longer required. Therefore, the proteasome participates in numerous cellular processes, including cell cycle progression, apoptosis, or DNA damage repair.</text>
</comment>
<dbReference type="Pfam" id="PF22037">
    <property type="entry name" value="PSD13_N"/>
    <property type="match status" value="1"/>
</dbReference>
<dbReference type="GO" id="GO:0005829">
    <property type="term" value="C:cytosol"/>
    <property type="evidence" value="ECO:0007669"/>
    <property type="project" value="TreeGrafter"/>
</dbReference>
<evidence type="ECO:0000256" key="3">
    <source>
        <dbReference type="ARBA" id="ARBA00015732"/>
    </source>
</evidence>
<dbReference type="STRING" id="947166.A0A1D1VA87"/>
<accession>A0A1D1VA87</accession>
<dbReference type="GO" id="GO:0005634">
    <property type="term" value="C:nucleus"/>
    <property type="evidence" value="ECO:0007669"/>
    <property type="project" value="TreeGrafter"/>
</dbReference>
<organism evidence="9 10">
    <name type="scientific">Ramazzottius varieornatus</name>
    <name type="common">Water bear</name>
    <name type="synonym">Tardigrade</name>
    <dbReference type="NCBI Taxonomy" id="947166"/>
    <lineage>
        <taxon>Eukaryota</taxon>
        <taxon>Metazoa</taxon>
        <taxon>Ecdysozoa</taxon>
        <taxon>Tardigrada</taxon>
        <taxon>Eutardigrada</taxon>
        <taxon>Parachela</taxon>
        <taxon>Hypsibioidea</taxon>
        <taxon>Ramazzottiidae</taxon>
        <taxon>Ramazzottius</taxon>
    </lineage>
</organism>
<dbReference type="GO" id="GO:0005198">
    <property type="term" value="F:structural molecule activity"/>
    <property type="evidence" value="ECO:0007669"/>
    <property type="project" value="TreeGrafter"/>
</dbReference>
<evidence type="ECO:0000256" key="5">
    <source>
        <dbReference type="ARBA" id="ARBA00029749"/>
    </source>
</evidence>
<keyword evidence="10" id="KW-1185">Reference proteome</keyword>
<evidence type="ECO:0000256" key="7">
    <source>
        <dbReference type="ARBA" id="ARBA00032323"/>
    </source>
</evidence>
<dbReference type="Proteomes" id="UP000186922">
    <property type="component" value="Unassembled WGS sequence"/>
</dbReference>
<dbReference type="OrthoDB" id="1093at2759"/>
<gene>
    <name evidence="9" type="primary">RvY_09676-1</name>
    <name evidence="9" type="synonym">RvY_09676.1</name>
    <name evidence="9" type="ORF">RvY_09676</name>
</gene>
<comment type="subunit">
    <text evidence="2">Component of the 19S proteasome regulatory particle complex. The 26S proteasome consists of a 20S core particle (CP) and two 19S regulatory subunits (RP). The regulatory particle is made of a lid composed of 9 subunits including PSMD13, a base containing 6 ATPases and few additional components.</text>
</comment>
<sequence length="386" mass="43796">MATAEYLAARMSSNAEGSQKDNWAEIAAYHEKRLWYQLSMKLSALIRDEQFVASAGGYSELYKKLIQDVEARMGAHKLAEIAVFLSPKIFPNNAPEGIAFLENARKKLKNTPQDIPADCLLQTAIGTVHLNAGNFPAVKALLEDIEKKLRGIDDVSLAHPQFYELSSEYYRLCGTYAEYFREALKFLGCVNLEKLSSEERRIKAERLAIAAVLGEGIYSFGELLVHPIILALQNPKYDWLLRSLEAFNYGDEKAFDALKGQWVKQVPEAAQMQKQMLEKLRLTGIVEMGFKRPPHDRNISFEEISATTNTPLDEVELLLMRGLSLKLIRGDIDEKARVFYMTWVKPRILSMDQISNLTKNMKEWCGDVDSMERMIQIKGSEMLTAV</sequence>
<keyword evidence="4" id="KW-0647">Proteasome</keyword>
<dbReference type="InterPro" id="IPR035298">
    <property type="entry name" value="PSMD13"/>
</dbReference>
<dbReference type="PANTHER" id="PTHR10539">
    <property type="entry name" value="26S PROTEASOME NON-ATPASE REGULATORY SUBUNIT 13"/>
    <property type="match status" value="1"/>
</dbReference>
<dbReference type="PANTHER" id="PTHR10539:SF0">
    <property type="entry name" value="26S PROTEASOME NON-ATPASE REGULATORY SUBUNIT 13"/>
    <property type="match status" value="1"/>
</dbReference>
<dbReference type="PROSITE" id="PS50250">
    <property type="entry name" value="PCI"/>
    <property type="match status" value="1"/>
</dbReference>
<comment type="caution">
    <text evidence="9">The sequence shown here is derived from an EMBL/GenBank/DDBJ whole genome shotgun (WGS) entry which is preliminary data.</text>
</comment>
<dbReference type="AlphaFoldDB" id="A0A1D1VA87"/>
<evidence type="ECO:0000256" key="2">
    <source>
        <dbReference type="ARBA" id="ARBA00011441"/>
    </source>
</evidence>
<dbReference type="GO" id="GO:0008541">
    <property type="term" value="C:proteasome regulatory particle, lid subcomplex"/>
    <property type="evidence" value="ECO:0007669"/>
    <property type="project" value="TreeGrafter"/>
</dbReference>
<reference evidence="9 10" key="1">
    <citation type="journal article" date="2016" name="Nat. Commun.">
        <title>Extremotolerant tardigrade genome and improved radiotolerance of human cultured cells by tardigrade-unique protein.</title>
        <authorList>
            <person name="Hashimoto T."/>
            <person name="Horikawa D.D."/>
            <person name="Saito Y."/>
            <person name="Kuwahara H."/>
            <person name="Kozuka-Hata H."/>
            <person name="Shin-I T."/>
            <person name="Minakuchi Y."/>
            <person name="Ohishi K."/>
            <person name="Motoyama A."/>
            <person name="Aizu T."/>
            <person name="Enomoto A."/>
            <person name="Kondo K."/>
            <person name="Tanaka S."/>
            <person name="Hara Y."/>
            <person name="Koshikawa S."/>
            <person name="Sagara H."/>
            <person name="Miura T."/>
            <person name="Yokobori S."/>
            <person name="Miyagawa K."/>
            <person name="Suzuki Y."/>
            <person name="Kubo T."/>
            <person name="Oyama M."/>
            <person name="Kohara Y."/>
            <person name="Fujiyama A."/>
            <person name="Arakawa K."/>
            <person name="Katayama T."/>
            <person name="Toyoda A."/>
            <person name="Kunieda T."/>
        </authorList>
    </citation>
    <scope>NUCLEOTIDE SEQUENCE [LARGE SCALE GENOMIC DNA]</scope>
    <source>
        <strain evidence="9 10">YOKOZUNA-1</strain>
    </source>
</reference>
<dbReference type="EMBL" id="BDGG01000004">
    <property type="protein sequence ID" value="GAU98544.1"/>
    <property type="molecule type" value="Genomic_DNA"/>
</dbReference>
<name>A0A1D1VA87_RAMVA</name>